<dbReference type="InterPro" id="IPR000160">
    <property type="entry name" value="GGDEF_dom"/>
</dbReference>
<dbReference type="PROSITE" id="PS50887">
    <property type="entry name" value="GGDEF"/>
    <property type="match status" value="1"/>
</dbReference>
<dbReference type="SUPFAM" id="SSF55073">
    <property type="entry name" value="Nucleotide cyclase"/>
    <property type="match status" value="1"/>
</dbReference>
<name>A0AA48HI47_9ALTE</name>
<sequence length="437" mass="48787">MSVIHNVLAEIPSRYAFLQKVQNLIDQDGQVSLFIIDVVRFSDVSTSFGYKAGDYILAEIVRRIQSIFAFDAEVGRVSGDIFGLVFPGQHRATQLNSFYTRLNEHFKAPIHIGDHAFIADFNVGAVSNPTDNRDVNRLFSGAETALKQAKSNKYDNFSIVTLEHRRHSGGRASALKADLKRAFAHDELELYFQPKIDLNSLQITGAECLLRWNHPLDGMLFPGALIDAAESYNMMNELGYWALRKAFDSLLYLQAAGFDINLAVNVSPTQLYDDKFVHRLKQYSDNMCVDLSRIELELTEDAAMSNSLMVNKQLAAAKRLGAKIAIDDFGKGYSNLAYIRDLDIDTIKIDKTFIMQLLENPVNKAIVEATKVIADSLSCNVVAEGIEELQHLHILRQLGINSGQGYLFSQAIPMADFIELLNTDISVGGSYAFEARK</sequence>
<accession>A0AA48HI47</accession>
<dbReference type="SMART" id="SM00052">
    <property type="entry name" value="EAL"/>
    <property type="match status" value="1"/>
</dbReference>
<evidence type="ECO:0000313" key="4">
    <source>
        <dbReference type="Proteomes" id="UP001333710"/>
    </source>
</evidence>
<evidence type="ECO:0000313" key="3">
    <source>
        <dbReference type="EMBL" id="BDX06816.1"/>
    </source>
</evidence>
<proteinExistence type="predicted"/>
<dbReference type="AlphaFoldDB" id="A0AA48HI47"/>
<dbReference type="GO" id="GO:0071111">
    <property type="term" value="F:cyclic-guanylate-specific phosphodiesterase activity"/>
    <property type="evidence" value="ECO:0007669"/>
    <property type="project" value="InterPro"/>
</dbReference>
<dbReference type="EMBL" id="AP027272">
    <property type="protein sequence ID" value="BDX06816.1"/>
    <property type="molecule type" value="Genomic_DNA"/>
</dbReference>
<feature type="domain" description="GGDEF" evidence="2">
    <location>
        <begin position="29"/>
        <end position="162"/>
    </location>
</feature>
<dbReference type="CDD" id="cd01949">
    <property type="entry name" value="GGDEF"/>
    <property type="match status" value="1"/>
</dbReference>
<dbReference type="InterPro" id="IPR029787">
    <property type="entry name" value="Nucleotide_cyclase"/>
</dbReference>
<feature type="domain" description="EAL" evidence="1">
    <location>
        <begin position="172"/>
        <end position="425"/>
    </location>
</feature>
<keyword evidence="4" id="KW-1185">Reference proteome</keyword>
<dbReference type="KEGG" id="pmaw:MACH26_23370"/>
<evidence type="ECO:0000259" key="2">
    <source>
        <dbReference type="PROSITE" id="PS50887"/>
    </source>
</evidence>
<gene>
    <name evidence="3" type="ORF">MACH26_23370</name>
</gene>
<dbReference type="Proteomes" id="UP001333710">
    <property type="component" value="Chromosome"/>
</dbReference>
<dbReference type="Pfam" id="PF00563">
    <property type="entry name" value="EAL"/>
    <property type="match status" value="1"/>
</dbReference>
<reference evidence="3" key="1">
    <citation type="submission" date="2023-01" db="EMBL/GenBank/DDBJ databases">
        <title>Complete genome sequence of Planctobacterium marinum strain Dej080120_11.</title>
        <authorList>
            <person name="Ueki S."/>
            <person name="Maruyama F."/>
        </authorList>
    </citation>
    <scope>NUCLEOTIDE SEQUENCE</scope>
    <source>
        <strain evidence="3">Dej080120_11</strain>
    </source>
</reference>
<dbReference type="InterPro" id="IPR043128">
    <property type="entry name" value="Rev_trsase/Diguanyl_cyclase"/>
</dbReference>
<dbReference type="Pfam" id="PF00990">
    <property type="entry name" value="GGDEF"/>
    <property type="match status" value="1"/>
</dbReference>
<dbReference type="InterPro" id="IPR035919">
    <property type="entry name" value="EAL_sf"/>
</dbReference>
<dbReference type="InterPro" id="IPR050706">
    <property type="entry name" value="Cyclic-di-GMP_PDE-like"/>
</dbReference>
<organism evidence="3 4">
    <name type="scientific">Planctobacterium marinum</name>
    <dbReference type="NCBI Taxonomy" id="1631968"/>
    <lineage>
        <taxon>Bacteria</taxon>
        <taxon>Pseudomonadati</taxon>
        <taxon>Pseudomonadota</taxon>
        <taxon>Gammaproteobacteria</taxon>
        <taxon>Alteromonadales</taxon>
        <taxon>Alteromonadaceae</taxon>
        <taxon>Planctobacterium</taxon>
    </lineage>
</organism>
<dbReference type="SUPFAM" id="SSF141868">
    <property type="entry name" value="EAL domain-like"/>
    <property type="match status" value="1"/>
</dbReference>
<protein>
    <submittedName>
        <fullName evidence="3">Uncharacterized protein</fullName>
    </submittedName>
</protein>
<dbReference type="Gene3D" id="3.20.20.450">
    <property type="entry name" value="EAL domain"/>
    <property type="match status" value="1"/>
</dbReference>
<dbReference type="InterPro" id="IPR001633">
    <property type="entry name" value="EAL_dom"/>
</dbReference>
<dbReference type="PANTHER" id="PTHR33121:SF70">
    <property type="entry name" value="SIGNALING PROTEIN YKOW"/>
    <property type="match status" value="1"/>
</dbReference>
<dbReference type="CDD" id="cd01948">
    <property type="entry name" value="EAL"/>
    <property type="match status" value="1"/>
</dbReference>
<dbReference type="PANTHER" id="PTHR33121">
    <property type="entry name" value="CYCLIC DI-GMP PHOSPHODIESTERASE PDEF"/>
    <property type="match status" value="1"/>
</dbReference>
<dbReference type="SMART" id="SM00267">
    <property type="entry name" value="GGDEF"/>
    <property type="match status" value="1"/>
</dbReference>
<dbReference type="RefSeq" id="WP_338292815.1">
    <property type="nucleotide sequence ID" value="NZ_AP027272.1"/>
</dbReference>
<dbReference type="PROSITE" id="PS50883">
    <property type="entry name" value="EAL"/>
    <property type="match status" value="1"/>
</dbReference>
<evidence type="ECO:0000259" key="1">
    <source>
        <dbReference type="PROSITE" id="PS50883"/>
    </source>
</evidence>
<dbReference type="Gene3D" id="3.30.70.270">
    <property type="match status" value="1"/>
</dbReference>
<dbReference type="NCBIfam" id="TIGR00254">
    <property type="entry name" value="GGDEF"/>
    <property type="match status" value="1"/>
</dbReference>